<dbReference type="Proteomes" id="UP000037069">
    <property type="component" value="Unassembled WGS sequence"/>
</dbReference>
<accession>A0A0L0CF35</accession>
<feature type="transmembrane region" description="Helical" evidence="1">
    <location>
        <begin position="112"/>
        <end position="131"/>
    </location>
</feature>
<evidence type="ECO:0000313" key="3">
    <source>
        <dbReference type="Proteomes" id="UP000037069"/>
    </source>
</evidence>
<dbReference type="AlphaFoldDB" id="A0A0L0CF35"/>
<keyword evidence="1" id="KW-0472">Membrane</keyword>
<name>A0A0L0CF35_LUCCU</name>
<proteinExistence type="predicted"/>
<gene>
    <name evidence="2" type="ORF">FF38_01600</name>
</gene>
<protein>
    <submittedName>
        <fullName evidence="2">Uncharacterized protein</fullName>
    </submittedName>
</protein>
<evidence type="ECO:0000256" key="1">
    <source>
        <dbReference type="SAM" id="Phobius"/>
    </source>
</evidence>
<evidence type="ECO:0000313" key="2">
    <source>
        <dbReference type="EMBL" id="KNC30827.1"/>
    </source>
</evidence>
<feature type="non-terminal residue" evidence="2">
    <location>
        <position position="160"/>
    </location>
</feature>
<sequence length="160" mass="18684">MDSHSKNVFLIGILHIVGYALFTLQPVTKVITMISEDQLNGRMLLSLMGVFGFCILMVILASLMLRGVIRQNYLLVAPFFIFYTFILSATFVWFLIRIFMDFKIAAFCFYQYHLYMYGLHALILYPVYTLMSKLRLRYLKEKALNDTFSEKEKKSTNILA</sequence>
<feature type="transmembrane region" description="Helical" evidence="1">
    <location>
        <begin position="72"/>
        <end position="100"/>
    </location>
</feature>
<comment type="caution">
    <text evidence="2">The sequence shown here is derived from an EMBL/GenBank/DDBJ whole genome shotgun (WGS) entry which is preliminary data.</text>
</comment>
<keyword evidence="1" id="KW-1133">Transmembrane helix</keyword>
<dbReference type="EMBL" id="JRES01000487">
    <property type="protein sequence ID" value="KNC30827.1"/>
    <property type="molecule type" value="Genomic_DNA"/>
</dbReference>
<reference evidence="2 3" key="1">
    <citation type="journal article" date="2015" name="Nat. Commun.">
        <title>Lucilia cuprina genome unlocks parasitic fly biology to underpin future interventions.</title>
        <authorList>
            <person name="Anstead C.A."/>
            <person name="Korhonen P.K."/>
            <person name="Young N.D."/>
            <person name="Hall R.S."/>
            <person name="Jex A.R."/>
            <person name="Murali S.C."/>
            <person name="Hughes D.S."/>
            <person name="Lee S.F."/>
            <person name="Perry T."/>
            <person name="Stroehlein A.J."/>
            <person name="Ansell B.R."/>
            <person name="Breugelmans B."/>
            <person name="Hofmann A."/>
            <person name="Qu J."/>
            <person name="Dugan S."/>
            <person name="Lee S.L."/>
            <person name="Chao H."/>
            <person name="Dinh H."/>
            <person name="Han Y."/>
            <person name="Doddapaneni H.V."/>
            <person name="Worley K.C."/>
            <person name="Muzny D.M."/>
            <person name="Ioannidis P."/>
            <person name="Waterhouse R.M."/>
            <person name="Zdobnov E.M."/>
            <person name="James P.J."/>
            <person name="Bagnall N.H."/>
            <person name="Kotze A.C."/>
            <person name="Gibbs R.A."/>
            <person name="Richards S."/>
            <person name="Batterham P."/>
            <person name="Gasser R.B."/>
        </authorList>
    </citation>
    <scope>NUCLEOTIDE SEQUENCE [LARGE SCALE GENOMIC DNA]</scope>
    <source>
        <strain evidence="2 3">LS</strain>
        <tissue evidence="2">Full body</tissue>
    </source>
</reference>
<organism evidence="2 3">
    <name type="scientific">Lucilia cuprina</name>
    <name type="common">Green bottle fly</name>
    <name type="synonym">Australian sheep blowfly</name>
    <dbReference type="NCBI Taxonomy" id="7375"/>
    <lineage>
        <taxon>Eukaryota</taxon>
        <taxon>Metazoa</taxon>
        <taxon>Ecdysozoa</taxon>
        <taxon>Arthropoda</taxon>
        <taxon>Hexapoda</taxon>
        <taxon>Insecta</taxon>
        <taxon>Pterygota</taxon>
        <taxon>Neoptera</taxon>
        <taxon>Endopterygota</taxon>
        <taxon>Diptera</taxon>
        <taxon>Brachycera</taxon>
        <taxon>Muscomorpha</taxon>
        <taxon>Oestroidea</taxon>
        <taxon>Calliphoridae</taxon>
        <taxon>Luciliinae</taxon>
        <taxon>Lucilia</taxon>
    </lineage>
</organism>
<keyword evidence="3" id="KW-1185">Reference proteome</keyword>
<keyword evidence="1" id="KW-0812">Transmembrane</keyword>
<dbReference type="OrthoDB" id="8017916at2759"/>
<feature type="transmembrane region" description="Helical" evidence="1">
    <location>
        <begin position="44"/>
        <end position="65"/>
    </location>
</feature>
<feature type="transmembrane region" description="Helical" evidence="1">
    <location>
        <begin position="7"/>
        <end position="24"/>
    </location>
</feature>